<dbReference type="InterPro" id="IPR043138">
    <property type="entry name" value="GGT_lsub"/>
</dbReference>
<feature type="binding site" evidence="7">
    <location>
        <begin position="459"/>
        <end position="460"/>
    </location>
    <ligand>
        <name>L-glutamate</name>
        <dbReference type="ChEBI" id="CHEBI:29985"/>
    </ligand>
</feature>
<feature type="region of interest" description="Disordered" evidence="9">
    <location>
        <begin position="20"/>
        <end position="43"/>
    </location>
</feature>
<keyword evidence="8" id="KW-0012">Acyltransferase</keyword>
<dbReference type="GeneID" id="30202791"/>
<dbReference type="AlphaFoldDB" id="A0A1E3P7R2"/>
<feature type="binding site" evidence="7">
    <location>
        <position position="114"/>
    </location>
    <ligand>
        <name>L-glutamate</name>
        <dbReference type="ChEBI" id="CHEBI:29985"/>
    </ligand>
</feature>
<dbReference type="STRING" id="683960.A0A1E3P7R2"/>
<feature type="binding site" evidence="7">
    <location>
        <begin position="407"/>
        <end position="409"/>
    </location>
    <ligand>
        <name>L-glutamate</name>
        <dbReference type="ChEBI" id="CHEBI:29985"/>
    </ligand>
</feature>
<dbReference type="GO" id="GO:0006751">
    <property type="term" value="P:glutathione catabolic process"/>
    <property type="evidence" value="ECO:0007669"/>
    <property type="project" value="UniProtKB-UniRule"/>
</dbReference>
<dbReference type="PANTHER" id="PTHR11686">
    <property type="entry name" value="GAMMA GLUTAMYL TRANSPEPTIDASE"/>
    <property type="match status" value="1"/>
</dbReference>
<comment type="catalytic activity">
    <reaction evidence="1 8">
        <text>an S-substituted glutathione + H2O = an S-substituted L-cysteinylglycine + L-glutamate</text>
        <dbReference type="Rhea" id="RHEA:59468"/>
        <dbReference type="ChEBI" id="CHEBI:15377"/>
        <dbReference type="ChEBI" id="CHEBI:29985"/>
        <dbReference type="ChEBI" id="CHEBI:90779"/>
        <dbReference type="ChEBI" id="CHEBI:143103"/>
        <dbReference type="EC" id="3.4.19.13"/>
    </reaction>
</comment>
<comment type="function">
    <text evidence="8">Cleaves the gamma-glutamyl peptide bond of glutathione and glutathione conjugates.</text>
</comment>
<dbReference type="PRINTS" id="PR01210">
    <property type="entry name" value="GGTRANSPTASE"/>
</dbReference>
<dbReference type="EMBL" id="KV454209">
    <property type="protein sequence ID" value="ODQ61254.1"/>
    <property type="molecule type" value="Genomic_DNA"/>
</dbReference>
<dbReference type="Gene3D" id="1.10.246.130">
    <property type="match status" value="1"/>
</dbReference>
<name>A0A1E3P7R2_WICAA</name>
<dbReference type="InterPro" id="IPR043137">
    <property type="entry name" value="GGT_ssub_C"/>
</dbReference>
<dbReference type="Proteomes" id="UP000094112">
    <property type="component" value="Unassembled WGS sequence"/>
</dbReference>
<dbReference type="EC" id="3.4.19.13" evidence="8"/>
<evidence type="ECO:0000313" key="11">
    <source>
        <dbReference type="Proteomes" id="UP000094112"/>
    </source>
</evidence>
<evidence type="ECO:0000256" key="1">
    <source>
        <dbReference type="ARBA" id="ARBA00001049"/>
    </source>
</evidence>
<dbReference type="Gene3D" id="3.60.20.40">
    <property type="match status" value="1"/>
</dbReference>
<dbReference type="InterPro" id="IPR000101">
    <property type="entry name" value="GGT_peptidase"/>
</dbReference>
<dbReference type="RefSeq" id="XP_019040461.1">
    <property type="nucleotide sequence ID" value="XM_019185545.1"/>
</dbReference>
<evidence type="ECO:0000313" key="10">
    <source>
        <dbReference type="EMBL" id="ODQ61254.1"/>
    </source>
</evidence>
<evidence type="ECO:0000256" key="3">
    <source>
        <dbReference type="ARBA" id="ARBA00005115"/>
    </source>
</evidence>
<evidence type="ECO:0000256" key="2">
    <source>
        <dbReference type="ARBA" id="ARBA00001089"/>
    </source>
</evidence>
<evidence type="ECO:0000256" key="8">
    <source>
        <dbReference type="RuleBase" id="RU368068"/>
    </source>
</evidence>
<dbReference type="PANTHER" id="PTHR11686:SF9">
    <property type="entry name" value="RE13973P"/>
    <property type="match status" value="1"/>
</dbReference>
<proteinExistence type="inferred from homology"/>
<dbReference type="GO" id="GO:0103068">
    <property type="term" value="F:leukotriene C4 gamma-glutamyl transferase activity"/>
    <property type="evidence" value="ECO:0007669"/>
    <property type="project" value="UniProtKB-EC"/>
</dbReference>
<comment type="similarity">
    <text evidence="4">Belongs to the gamma-glutamyltransferase family.</text>
</comment>
<feature type="active site" description="Nucleophile" evidence="6">
    <location>
        <position position="389"/>
    </location>
</feature>
<evidence type="ECO:0000256" key="5">
    <source>
        <dbReference type="ARBA" id="ARBA00047417"/>
    </source>
</evidence>
<feature type="binding site" evidence="7">
    <location>
        <position position="431"/>
    </location>
    <ligand>
        <name>L-glutamate</name>
        <dbReference type="ChEBI" id="CHEBI:29985"/>
    </ligand>
</feature>
<keyword evidence="8" id="KW-0808">Transferase</keyword>
<dbReference type="GO" id="GO:0005886">
    <property type="term" value="C:plasma membrane"/>
    <property type="evidence" value="ECO:0007669"/>
    <property type="project" value="TreeGrafter"/>
</dbReference>
<gene>
    <name evidence="10" type="ORF">WICANDRAFT_83439</name>
</gene>
<feature type="binding site" evidence="7">
    <location>
        <position position="482"/>
    </location>
    <ligand>
        <name>L-glutamate</name>
        <dbReference type="ChEBI" id="CHEBI:29985"/>
    </ligand>
</feature>
<organism evidence="10 11">
    <name type="scientific">Wickerhamomyces anomalus (strain ATCC 58044 / CBS 1984 / NCYC 433 / NRRL Y-366-8)</name>
    <name type="common">Yeast</name>
    <name type="synonym">Hansenula anomala</name>
    <dbReference type="NCBI Taxonomy" id="683960"/>
    <lineage>
        <taxon>Eukaryota</taxon>
        <taxon>Fungi</taxon>
        <taxon>Dikarya</taxon>
        <taxon>Ascomycota</taxon>
        <taxon>Saccharomycotina</taxon>
        <taxon>Saccharomycetes</taxon>
        <taxon>Phaffomycetales</taxon>
        <taxon>Wickerhamomycetaceae</taxon>
        <taxon>Wickerhamomyces</taxon>
    </lineage>
</organism>
<evidence type="ECO:0000256" key="4">
    <source>
        <dbReference type="ARBA" id="ARBA00009381"/>
    </source>
</evidence>
<evidence type="ECO:0000256" key="6">
    <source>
        <dbReference type="PIRSR" id="PIRSR600101-1"/>
    </source>
</evidence>
<reference evidence="10 11" key="1">
    <citation type="journal article" date="2016" name="Proc. Natl. Acad. Sci. U.S.A.">
        <title>Comparative genomics of biotechnologically important yeasts.</title>
        <authorList>
            <person name="Riley R."/>
            <person name="Haridas S."/>
            <person name="Wolfe K.H."/>
            <person name="Lopes M.R."/>
            <person name="Hittinger C.T."/>
            <person name="Goeker M."/>
            <person name="Salamov A.A."/>
            <person name="Wisecaver J.H."/>
            <person name="Long T.M."/>
            <person name="Calvey C.H."/>
            <person name="Aerts A.L."/>
            <person name="Barry K.W."/>
            <person name="Choi C."/>
            <person name="Clum A."/>
            <person name="Coughlan A.Y."/>
            <person name="Deshpande S."/>
            <person name="Douglass A.P."/>
            <person name="Hanson S.J."/>
            <person name="Klenk H.-P."/>
            <person name="LaButti K.M."/>
            <person name="Lapidus A."/>
            <person name="Lindquist E.A."/>
            <person name="Lipzen A.M."/>
            <person name="Meier-Kolthoff J.P."/>
            <person name="Ohm R.A."/>
            <person name="Otillar R.P."/>
            <person name="Pangilinan J.L."/>
            <person name="Peng Y."/>
            <person name="Rokas A."/>
            <person name="Rosa C.A."/>
            <person name="Scheuner C."/>
            <person name="Sibirny A.A."/>
            <person name="Slot J.C."/>
            <person name="Stielow J.B."/>
            <person name="Sun H."/>
            <person name="Kurtzman C.P."/>
            <person name="Blackwell M."/>
            <person name="Grigoriev I.V."/>
            <person name="Jeffries T.W."/>
        </authorList>
    </citation>
    <scope>NUCLEOTIDE SEQUENCE [LARGE SCALE GENOMIC DNA]</scope>
    <source>
        <strain evidence="11">ATCC 58044 / CBS 1984 / NCYC 433 / NRRL Y-366-8</strain>
    </source>
</reference>
<dbReference type="FunFam" id="3.60.20.40:FF:000001">
    <property type="entry name" value="Gamma-glutamyltranspeptidase 1"/>
    <property type="match status" value="1"/>
</dbReference>
<dbReference type="SUPFAM" id="SSF56235">
    <property type="entry name" value="N-terminal nucleophile aminohydrolases (Ntn hydrolases)"/>
    <property type="match status" value="1"/>
</dbReference>
<dbReference type="NCBIfam" id="TIGR00066">
    <property type="entry name" value="g_glut_trans"/>
    <property type="match status" value="1"/>
</dbReference>
<comment type="catalytic activity">
    <reaction evidence="5 8">
        <text>an N-terminal (5-L-glutamyl)-[peptide] + an alpha-amino acid = 5-L-glutamyl amino acid + an N-terminal L-alpha-aminoacyl-[peptide]</text>
        <dbReference type="Rhea" id="RHEA:23904"/>
        <dbReference type="Rhea" id="RHEA-COMP:9780"/>
        <dbReference type="Rhea" id="RHEA-COMP:9795"/>
        <dbReference type="ChEBI" id="CHEBI:77644"/>
        <dbReference type="ChEBI" id="CHEBI:78597"/>
        <dbReference type="ChEBI" id="CHEBI:78599"/>
        <dbReference type="ChEBI" id="CHEBI:78608"/>
        <dbReference type="EC" id="2.3.2.2"/>
    </reaction>
</comment>
<dbReference type="EC" id="2.3.2.2" evidence="8"/>
<protein>
    <recommendedName>
        <fullName evidence="8">Glutathione hydrolase</fullName>
        <ecNumber evidence="8">2.3.2.2</ecNumber>
        <ecNumber evidence="8">3.4.19.13</ecNumber>
    </recommendedName>
    <alternativeName>
        <fullName evidence="8">Gamma-glutamyltransferase</fullName>
    </alternativeName>
    <alternativeName>
        <fullName evidence="8">Gamma-glutamyltranspeptidase</fullName>
    </alternativeName>
</protein>
<evidence type="ECO:0000256" key="9">
    <source>
        <dbReference type="SAM" id="MobiDB-lite"/>
    </source>
</evidence>
<evidence type="ECO:0000256" key="7">
    <source>
        <dbReference type="PIRSR" id="PIRSR600101-2"/>
    </source>
</evidence>
<dbReference type="UniPathway" id="UPA00204"/>
<comment type="catalytic activity">
    <reaction evidence="2 8">
        <text>glutathione + H2O = L-cysteinylglycine + L-glutamate</text>
        <dbReference type="Rhea" id="RHEA:28807"/>
        <dbReference type="ChEBI" id="CHEBI:15377"/>
        <dbReference type="ChEBI" id="CHEBI:29985"/>
        <dbReference type="ChEBI" id="CHEBI:57925"/>
        <dbReference type="ChEBI" id="CHEBI:61694"/>
        <dbReference type="EC" id="3.4.19.13"/>
    </reaction>
</comment>
<dbReference type="OrthoDB" id="1081007at2759"/>
<dbReference type="Pfam" id="PF01019">
    <property type="entry name" value="G_glu_transpept"/>
    <property type="match status" value="1"/>
</dbReference>
<accession>A0A1E3P7R2</accession>
<dbReference type="InterPro" id="IPR029055">
    <property type="entry name" value="Ntn_hydrolases_N"/>
</dbReference>
<keyword evidence="11" id="KW-1185">Reference proteome</keyword>
<comment type="pathway">
    <text evidence="3 8">Sulfur metabolism; glutathione metabolism.</text>
</comment>
<dbReference type="GO" id="GO:0006805">
    <property type="term" value="P:xenobiotic metabolic process"/>
    <property type="evidence" value="ECO:0007669"/>
    <property type="project" value="EnsemblFungi"/>
</dbReference>
<dbReference type="GO" id="GO:0036374">
    <property type="term" value="F:glutathione hydrolase activity"/>
    <property type="evidence" value="ECO:0007669"/>
    <property type="project" value="UniProtKB-UniRule"/>
</dbReference>
<keyword evidence="8" id="KW-0378">Hydrolase</keyword>
<sequence length="577" mass="62929">MTSNFSLDIEKSEADTRRISKDRGIDINPLKRGPSLDPSPNHLHKSMYGAVSSDIELCSQLGVDILKKGGFAADAAVTVALCVGVINSFSSGIGGGGYIVSKQYGKQAISIDAREMAPLAGHKDMFKGREHLSQVGGLAAAIPGELKGLYTLYKHEGSGKLTWAELIEPVIDVAENGWNASVVLAAAIEIDKKFFREHYSLWDFVFKEGSKHDVVKAGDLIKRPKIGETLRLIANNGSDAVFYDPNGPIAGNLIQAANANGGVFSKADFENYEVELSPALKTEYLGNDVYTCAGSCSGAALISGLNIMDHFGTLEGGDMDPLATHRLVEAMKWVASARSRLGDSTNNDTTHITSQDWSDYALRHIKDNQTLANWSDYKPAYELNNPHGTTHFSIVDGHHNAVSMTSTVNLLFGCLVIDPVTGIIFNNEMDDFSVPGVPNAFGIEPSIYNFIRPRKRPLSSSSPTIVVNELLKPDLVIGAAGGSRIVTSVLQAIVRIYSYNMPLLEAIAYPRFHHQLLPNHIEHEEHIGSDILTSLQEKGHETFLQPPKTVINAIRRWAGDYHAVSDYWRKRGESCVV</sequence>
<dbReference type="GO" id="GO:0000324">
    <property type="term" value="C:fungal-type vacuole"/>
    <property type="evidence" value="ECO:0007669"/>
    <property type="project" value="EnsemblFungi"/>
</dbReference>